<dbReference type="Proteomes" id="UP000305471">
    <property type="component" value="Unassembled WGS sequence"/>
</dbReference>
<evidence type="ECO:0000313" key="3">
    <source>
        <dbReference type="Proteomes" id="UP000305471"/>
    </source>
</evidence>
<keyword evidence="2" id="KW-0503">Monooxygenase</keyword>
<evidence type="ECO:0000313" key="2">
    <source>
        <dbReference type="EMBL" id="TKB01078.1"/>
    </source>
</evidence>
<dbReference type="InterPro" id="IPR011008">
    <property type="entry name" value="Dimeric_a/b-barrel"/>
</dbReference>
<dbReference type="GO" id="GO:0004497">
    <property type="term" value="F:monooxygenase activity"/>
    <property type="evidence" value="ECO:0007669"/>
    <property type="project" value="UniProtKB-KW"/>
</dbReference>
<dbReference type="Gene3D" id="3.30.70.100">
    <property type="match status" value="1"/>
</dbReference>
<keyword evidence="3" id="KW-1185">Reference proteome</keyword>
<organism evidence="2 3">
    <name type="scientific">Alteromonas portus</name>
    <dbReference type="NCBI Taxonomy" id="2565549"/>
    <lineage>
        <taxon>Bacteria</taxon>
        <taxon>Pseudomonadati</taxon>
        <taxon>Pseudomonadota</taxon>
        <taxon>Gammaproteobacteria</taxon>
        <taxon>Alteromonadales</taxon>
        <taxon>Alteromonadaceae</taxon>
        <taxon>Alteromonas/Salinimonas group</taxon>
        <taxon>Alteromonas</taxon>
    </lineage>
</organism>
<comment type="caution">
    <text evidence="2">The sequence shown here is derived from an EMBL/GenBank/DDBJ whole genome shotgun (WGS) entry which is preliminary data.</text>
</comment>
<dbReference type="RefSeq" id="WP_136783459.1">
    <property type="nucleotide sequence ID" value="NZ_SWCO01000011.1"/>
</dbReference>
<accession>A0A4U0ZAL3</accession>
<protein>
    <submittedName>
        <fullName evidence="2">Antibiotic biosynthesis monooxygenase</fullName>
    </submittedName>
</protein>
<reference evidence="2 3" key="1">
    <citation type="submission" date="2019-04" db="EMBL/GenBank/DDBJ databases">
        <title>Alteromonas portus sp. nov., an alginate lyase-excreting marine bacterium.</title>
        <authorList>
            <person name="Huang H."/>
            <person name="Mo K."/>
            <person name="Bao S."/>
        </authorList>
    </citation>
    <scope>NUCLEOTIDE SEQUENCE [LARGE SCALE GENOMIC DNA]</scope>
    <source>
        <strain evidence="2 3">HB161718</strain>
    </source>
</reference>
<keyword evidence="2" id="KW-0560">Oxidoreductase</keyword>
<dbReference type="SUPFAM" id="SSF54909">
    <property type="entry name" value="Dimeric alpha+beta barrel"/>
    <property type="match status" value="1"/>
</dbReference>
<evidence type="ECO:0000259" key="1">
    <source>
        <dbReference type="Pfam" id="PF03992"/>
    </source>
</evidence>
<dbReference type="OrthoDB" id="6105906at2"/>
<proteinExistence type="predicted"/>
<dbReference type="AlphaFoldDB" id="A0A4U0ZAL3"/>
<dbReference type="EMBL" id="SWCO01000011">
    <property type="protein sequence ID" value="TKB01078.1"/>
    <property type="molecule type" value="Genomic_DNA"/>
</dbReference>
<gene>
    <name evidence="2" type="ORF">E5672_17775</name>
</gene>
<feature type="domain" description="ABM" evidence="1">
    <location>
        <begin position="1"/>
        <end position="61"/>
    </location>
</feature>
<name>A0A4U0ZAL3_9ALTE</name>
<dbReference type="Pfam" id="PF03992">
    <property type="entry name" value="ABM"/>
    <property type="match status" value="1"/>
</dbReference>
<sequence>MFIVMFEFVVKDGCKDQFLAAWPKVTQGIYLFKGSLGSRLHRDKNGAFIAYAQWPNEDTYRKASDIKMSENYEKQRQLMHDSLNLESTRTIHEMEVEIDYLHRRGFDI</sequence>
<dbReference type="InterPro" id="IPR007138">
    <property type="entry name" value="ABM_dom"/>
</dbReference>